<organism evidence="2">
    <name type="scientific">Drosophila persimilis</name>
    <name type="common">Fruit fly</name>
    <dbReference type="NCBI Taxonomy" id="7234"/>
    <lineage>
        <taxon>Eukaryota</taxon>
        <taxon>Metazoa</taxon>
        <taxon>Ecdysozoa</taxon>
        <taxon>Arthropoda</taxon>
        <taxon>Hexapoda</taxon>
        <taxon>Insecta</taxon>
        <taxon>Pterygota</taxon>
        <taxon>Neoptera</taxon>
        <taxon>Endopterygota</taxon>
        <taxon>Diptera</taxon>
        <taxon>Brachycera</taxon>
        <taxon>Muscomorpha</taxon>
        <taxon>Ephydroidea</taxon>
        <taxon>Drosophilidae</taxon>
        <taxon>Drosophila</taxon>
        <taxon>Sophophora</taxon>
    </lineage>
</organism>
<gene>
    <name evidence="1" type="primary">Dper\GL10946</name>
    <name evidence="1" type="ORF">Dper_GL10946</name>
</gene>
<evidence type="ECO:0000313" key="1">
    <source>
        <dbReference type="EMBL" id="EDW31476.1"/>
    </source>
</evidence>
<dbReference type="HOGENOM" id="CLU_3126563_0_0_1"/>
<dbReference type="EMBL" id="CH479181">
    <property type="protein sequence ID" value="EDW31476.1"/>
    <property type="molecule type" value="Genomic_DNA"/>
</dbReference>
<dbReference type="Proteomes" id="UP000008744">
    <property type="component" value="Unassembled WGS sequence"/>
</dbReference>
<name>B4GCM8_DROPE</name>
<protein>
    <submittedName>
        <fullName evidence="1">GL10946</fullName>
    </submittedName>
</protein>
<sequence length="50" mass="5791">MESNQRMPKQRLPAMENGRWQMETNVETLELVLLLLETLTSVGPNAARHR</sequence>
<keyword evidence="2" id="KW-1185">Reference proteome</keyword>
<dbReference type="AlphaFoldDB" id="B4GCM8"/>
<proteinExistence type="predicted"/>
<reference evidence="1 2" key="1">
    <citation type="journal article" date="2007" name="Nature">
        <title>Evolution of genes and genomes on the Drosophila phylogeny.</title>
        <authorList>
            <consortium name="Drosophila 12 Genomes Consortium"/>
            <person name="Clark A.G."/>
            <person name="Eisen M.B."/>
            <person name="Smith D.R."/>
            <person name="Bergman C.M."/>
            <person name="Oliver B."/>
            <person name="Markow T.A."/>
            <person name="Kaufman T.C."/>
            <person name="Kellis M."/>
            <person name="Gelbart W."/>
            <person name="Iyer V.N."/>
            <person name="Pollard D.A."/>
            <person name="Sackton T.B."/>
            <person name="Larracuente A.M."/>
            <person name="Singh N.D."/>
            <person name="Abad J.P."/>
            <person name="Abt D.N."/>
            <person name="Adryan B."/>
            <person name="Aguade M."/>
            <person name="Akashi H."/>
            <person name="Anderson W.W."/>
            <person name="Aquadro C.F."/>
            <person name="Ardell D.H."/>
            <person name="Arguello R."/>
            <person name="Artieri C.G."/>
            <person name="Barbash D.A."/>
            <person name="Barker D."/>
            <person name="Barsanti P."/>
            <person name="Batterham P."/>
            <person name="Batzoglou S."/>
            <person name="Begun D."/>
            <person name="Bhutkar A."/>
            <person name="Blanco E."/>
            <person name="Bosak S.A."/>
            <person name="Bradley R.K."/>
            <person name="Brand A.D."/>
            <person name="Brent M.R."/>
            <person name="Brooks A.N."/>
            <person name="Brown R.H."/>
            <person name="Butlin R.K."/>
            <person name="Caggese C."/>
            <person name="Calvi B.R."/>
            <person name="Bernardo de Carvalho A."/>
            <person name="Caspi A."/>
            <person name="Castrezana S."/>
            <person name="Celniker S.E."/>
            <person name="Chang J.L."/>
            <person name="Chapple C."/>
            <person name="Chatterji S."/>
            <person name="Chinwalla A."/>
            <person name="Civetta A."/>
            <person name="Clifton S.W."/>
            <person name="Comeron J.M."/>
            <person name="Costello J.C."/>
            <person name="Coyne J.A."/>
            <person name="Daub J."/>
            <person name="David R.G."/>
            <person name="Delcher A.L."/>
            <person name="Delehaunty K."/>
            <person name="Do C.B."/>
            <person name="Ebling H."/>
            <person name="Edwards K."/>
            <person name="Eickbush T."/>
            <person name="Evans J.D."/>
            <person name="Filipski A."/>
            <person name="Findeiss S."/>
            <person name="Freyhult E."/>
            <person name="Fulton L."/>
            <person name="Fulton R."/>
            <person name="Garcia A.C."/>
            <person name="Gardiner A."/>
            <person name="Garfield D.A."/>
            <person name="Garvin B.E."/>
            <person name="Gibson G."/>
            <person name="Gilbert D."/>
            <person name="Gnerre S."/>
            <person name="Godfrey J."/>
            <person name="Good R."/>
            <person name="Gotea V."/>
            <person name="Gravely B."/>
            <person name="Greenberg A.J."/>
            <person name="Griffiths-Jones S."/>
            <person name="Gross S."/>
            <person name="Guigo R."/>
            <person name="Gustafson E.A."/>
            <person name="Haerty W."/>
            <person name="Hahn M.W."/>
            <person name="Halligan D.L."/>
            <person name="Halpern A.L."/>
            <person name="Halter G.M."/>
            <person name="Han M.V."/>
            <person name="Heger A."/>
            <person name="Hillier L."/>
            <person name="Hinrichs A.S."/>
            <person name="Holmes I."/>
            <person name="Hoskins R.A."/>
            <person name="Hubisz M.J."/>
            <person name="Hultmark D."/>
            <person name="Huntley M.A."/>
            <person name="Jaffe D.B."/>
            <person name="Jagadeeshan S."/>
            <person name="Jeck W.R."/>
            <person name="Johnson J."/>
            <person name="Jones C.D."/>
            <person name="Jordan W.C."/>
            <person name="Karpen G.H."/>
            <person name="Kataoka E."/>
            <person name="Keightley P.D."/>
            <person name="Kheradpour P."/>
            <person name="Kirkness E.F."/>
            <person name="Koerich L.B."/>
            <person name="Kristiansen K."/>
            <person name="Kudrna D."/>
            <person name="Kulathinal R.J."/>
            <person name="Kumar S."/>
            <person name="Kwok R."/>
            <person name="Lander E."/>
            <person name="Langley C.H."/>
            <person name="Lapoint R."/>
            <person name="Lazzaro B.P."/>
            <person name="Lee S.J."/>
            <person name="Levesque L."/>
            <person name="Li R."/>
            <person name="Lin C.F."/>
            <person name="Lin M.F."/>
            <person name="Lindblad-Toh K."/>
            <person name="Llopart A."/>
            <person name="Long M."/>
            <person name="Low L."/>
            <person name="Lozovsky E."/>
            <person name="Lu J."/>
            <person name="Luo M."/>
            <person name="Machado C.A."/>
            <person name="Makalowski W."/>
            <person name="Marzo M."/>
            <person name="Matsuda M."/>
            <person name="Matzkin L."/>
            <person name="McAllister B."/>
            <person name="McBride C.S."/>
            <person name="McKernan B."/>
            <person name="McKernan K."/>
            <person name="Mendez-Lago M."/>
            <person name="Minx P."/>
            <person name="Mollenhauer M.U."/>
            <person name="Montooth K."/>
            <person name="Mount S.M."/>
            <person name="Mu X."/>
            <person name="Myers E."/>
            <person name="Negre B."/>
            <person name="Newfeld S."/>
            <person name="Nielsen R."/>
            <person name="Noor M.A."/>
            <person name="O'Grady P."/>
            <person name="Pachter L."/>
            <person name="Papaceit M."/>
            <person name="Parisi M.J."/>
            <person name="Parisi M."/>
            <person name="Parts L."/>
            <person name="Pedersen J.S."/>
            <person name="Pesole G."/>
            <person name="Phillippy A.M."/>
            <person name="Ponting C.P."/>
            <person name="Pop M."/>
            <person name="Porcelli D."/>
            <person name="Powell J.R."/>
            <person name="Prohaska S."/>
            <person name="Pruitt K."/>
            <person name="Puig M."/>
            <person name="Quesneville H."/>
            <person name="Ram K.R."/>
            <person name="Rand D."/>
            <person name="Rasmussen M.D."/>
            <person name="Reed L.K."/>
            <person name="Reenan R."/>
            <person name="Reily A."/>
            <person name="Remington K.A."/>
            <person name="Rieger T.T."/>
            <person name="Ritchie M.G."/>
            <person name="Robin C."/>
            <person name="Rogers Y.H."/>
            <person name="Rohde C."/>
            <person name="Rozas J."/>
            <person name="Rubenfield M.J."/>
            <person name="Ruiz A."/>
            <person name="Russo S."/>
            <person name="Salzberg S.L."/>
            <person name="Sanchez-Gracia A."/>
            <person name="Saranga D.J."/>
            <person name="Sato H."/>
            <person name="Schaeffer S.W."/>
            <person name="Schatz M.C."/>
            <person name="Schlenke T."/>
            <person name="Schwartz R."/>
            <person name="Segarra C."/>
            <person name="Singh R.S."/>
            <person name="Sirot L."/>
            <person name="Sirota M."/>
            <person name="Sisneros N.B."/>
            <person name="Smith C.D."/>
            <person name="Smith T.F."/>
            <person name="Spieth J."/>
            <person name="Stage D.E."/>
            <person name="Stark A."/>
            <person name="Stephan W."/>
            <person name="Strausberg R.L."/>
            <person name="Strempel S."/>
            <person name="Sturgill D."/>
            <person name="Sutton G."/>
            <person name="Sutton G.G."/>
            <person name="Tao W."/>
            <person name="Teichmann S."/>
            <person name="Tobari Y.N."/>
            <person name="Tomimura Y."/>
            <person name="Tsolas J.M."/>
            <person name="Valente V.L."/>
            <person name="Venter E."/>
            <person name="Venter J.C."/>
            <person name="Vicario S."/>
            <person name="Vieira F.G."/>
            <person name="Vilella A.J."/>
            <person name="Villasante A."/>
            <person name="Walenz B."/>
            <person name="Wang J."/>
            <person name="Wasserman M."/>
            <person name="Watts T."/>
            <person name="Wilson D."/>
            <person name="Wilson R.K."/>
            <person name="Wing R.A."/>
            <person name="Wolfner M.F."/>
            <person name="Wong A."/>
            <person name="Wong G.K."/>
            <person name="Wu C.I."/>
            <person name="Wu G."/>
            <person name="Yamamoto D."/>
            <person name="Yang H.P."/>
            <person name="Yang S.P."/>
            <person name="Yorke J.A."/>
            <person name="Yoshida K."/>
            <person name="Zdobnov E."/>
            <person name="Zhang P."/>
            <person name="Zhang Y."/>
            <person name="Zimin A.V."/>
            <person name="Baldwin J."/>
            <person name="Abdouelleil A."/>
            <person name="Abdulkadir J."/>
            <person name="Abebe A."/>
            <person name="Abera B."/>
            <person name="Abreu J."/>
            <person name="Acer S.C."/>
            <person name="Aftuck L."/>
            <person name="Alexander A."/>
            <person name="An P."/>
            <person name="Anderson E."/>
            <person name="Anderson S."/>
            <person name="Arachi H."/>
            <person name="Azer M."/>
            <person name="Bachantsang P."/>
            <person name="Barry A."/>
            <person name="Bayul T."/>
            <person name="Berlin A."/>
            <person name="Bessette D."/>
            <person name="Bloom T."/>
            <person name="Blye J."/>
            <person name="Boguslavskiy L."/>
            <person name="Bonnet C."/>
            <person name="Boukhgalter B."/>
            <person name="Bourzgui I."/>
            <person name="Brown A."/>
            <person name="Cahill P."/>
            <person name="Channer S."/>
            <person name="Cheshatsang Y."/>
            <person name="Chuda L."/>
            <person name="Citroen M."/>
            <person name="Collymore A."/>
            <person name="Cooke P."/>
            <person name="Costello M."/>
            <person name="D'Aco K."/>
            <person name="Daza R."/>
            <person name="De Haan G."/>
            <person name="DeGray S."/>
            <person name="DeMaso C."/>
            <person name="Dhargay N."/>
            <person name="Dooley K."/>
            <person name="Dooley E."/>
            <person name="Doricent M."/>
            <person name="Dorje P."/>
            <person name="Dorjee K."/>
            <person name="Dupes A."/>
            <person name="Elong R."/>
            <person name="Falk J."/>
            <person name="Farina A."/>
            <person name="Faro S."/>
            <person name="Ferguson D."/>
            <person name="Fisher S."/>
            <person name="Foley C.D."/>
            <person name="Franke A."/>
            <person name="Friedrich D."/>
            <person name="Gadbois L."/>
            <person name="Gearin G."/>
            <person name="Gearin C.R."/>
            <person name="Giannoukos G."/>
            <person name="Goode T."/>
            <person name="Graham J."/>
            <person name="Grandbois E."/>
            <person name="Grewal S."/>
            <person name="Gyaltsen K."/>
            <person name="Hafez N."/>
            <person name="Hagos B."/>
            <person name="Hall J."/>
            <person name="Henson C."/>
            <person name="Hollinger A."/>
            <person name="Honan T."/>
            <person name="Huard M.D."/>
            <person name="Hughes L."/>
            <person name="Hurhula B."/>
            <person name="Husby M.E."/>
            <person name="Kamat A."/>
            <person name="Kanga B."/>
            <person name="Kashin S."/>
            <person name="Khazanovich D."/>
            <person name="Kisner P."/>
            <person name="Lance K."/>
            <person name="Lara M."/>
            <person name="Lee W."/>
            <person name="Lennon N."/>
            <person name="Letendre F."/>
            <person name="LeVine R."/>
            <person name="Lipovsky A."/>
            <person name="Liu X."/>
            <person name="Liu J."/>
            <person name="Liu S."/>
            <person name="Lokyitsang T."/>
            <person name="Lokyitsang Y."/>
            <person name="Lubonja R."/>
            <person name="Lui A."/>
            <person name="MacDonald P."/>
            <person name="Magnisalis V."/>
            <person name="Maru K."/>
            <person name="Matthews C."/>
            <person name="McCusker W."/>
            <person name="McDonough S."/>
            <person name="Mehta T."/>
            <person name="Meldrim J."/>
            <person name="Meneus L."/>
            <person name="Mihai O."/>
            <person name="Mihalev A."/>
            <person name="Mihova T."/>
            <person name="Mittelman R."/>
            <person name="Mlenga V."/>
            <person name="Montmayeur A."/>
            <person name="Mulrain L."/>
            <person name="Navidi A."/>
            <person name="Naylor J."/>
            <person name="Negash T."/>
            <person name="Nguyen T."/>
            <person name="Nguyen N."/>
            <person name="Nicol R."/>
            <person name="Norbu C."/>
            <person name="Norbu N."/>
            <person name="Novod N."/>
            <person name="O'Neill B."/>
            <person name="Osman S."/>
            <person name="Markiewicz E."/>
            <person name="Oyono O.L."/>
            <person name="Patti C."/>
            <person name="Phunkhang P."/>
            <person name="Pierre F."/>
            <person name="Priest M."/>
            <person name="Raghuraman S."/>
            <person name="Rege F."/>
            <person name="Reyes R."/>
            <person name="Rise C."/>
            <person name="Rogov P."/>
            <person name="Ross K."/>
            <person name="Ryan E."/>
            <person name="Settipalli S."/>
            <person name="Shea T."/>
            <person name="Sherpa N."/>
            <person name="Shi L."/>
            <person name="Shih D."/>
            <person name="Sparrow T."/>
            <person name="Spaulding J."/>
            <person name="Stalker J."/>
            <person name="Stange-Thomann N."/>
            <person name="Stavropoulos S."/>
            <person name="Stone C."/>
            <person name="Strader C."/>
            <person name="Tesfaye S."/>
            <person name="Thomson T."/>
            <person name="Thoulutsang Y."/>
            <person name="Thoulutsang D."/>
            <person name="Topham K."/>
            <person name="Topping I."/>
            <person name="Tsamla T."/>
            <person name="Vassiliev H."/>
            <person name="Vo A."/>
            <person name="Wangchuk T."/>
            <person name="Wangdi T."/>
            <person name="Weiand M."/>
            <person name="Wilkinson J."/>
            <person name="Wilson A."/>
            <person name="Yadav S."/>
            <person name="Young G."/>
            <person name="Yu Q."/>
            <person name="Zembek L."/>
            <person name="Zhong D."/>
            <person name="Zimmer A."/>
            <person name="Zwirko Z."/>
            <person name="Jaffe D.B."/>
            <person name="Alvarez P."/>
            <person name="Brockman W."/>
            <person name="Butler J."/>
            <person name="Chin C."/>
            <person name="Gnerre S."/>
            <person name="Grabherr M."/>
            <person name="Kleber M."/>
            <person name="Mauceli E."/>
            <person name="MacCallum I."/>
        </authorList>
    </citation>
    <scope>NUCLEOTIDE SEQUENCE [LARGE SCALE GENOMIC DNA]</scope>
    <source>
        <strain evidence="2">MSH-3 / Tucson 14011-0111.49</strain>
    </source>
</reference>
<evidence type="ECO:0000313" key="2">
    <source>
        <dbReference type="Proteomes" id="UP000008744"/>
    </source>
</evidence>
<accession>B4GCM8</accession>